<feature type="region of interest" description="Disordered" evidence="1">
    <location>
        <begin position="1"/>
        <end position="170"/>
    </location>
</feature>
<protein>
    <recommendedName>
        <fullName evidence="2">BRCT domain-containing protein</fullName>
    </recommendedName>
</protein>
<feature type="compositionally biased region" description="Polar residues" evidence="1">
    <location>
        <begin position="192"/>
        <end position="208"/>
    </location>
</feature>
<evidence type="ECO:0000313" key="4">
    <source>
        <dbReference type="Proteomes" id="UP000243723"/>
    </source>
</evidence>
<organism evidence="3 4">
    <name type="scientific">Elsinoe australis</name>
    <dbReference type="NCBI Taxonomy" id="40998"/>
    <lineage>
        <taxon>Eukaryota</taxon>
        <taxon>Fungi</taxon>
        <taxon>Dikarya</taxon>
        <taxon>Ascomycota</taxon>
        <taxon>Pezizomycotina</taxon>
        <taxon>Dothideomycetes</taxon>
        <taxon>Dothideomycetidae</taxon>
        <taxon>Myriangiales</taxon>
        <taxon>Elsinoaceae</taxon>
        <taxon>Elsinoe</taxon>
    </lineage>
</organism>
<reference evidence="3 4" key="1">
    <citation type="submission" date="2017-05" db="EMBL/GenBank/DDBJ databases">
        <title>Draft genome sequence of Elsinoe australis.</title>
        <authorList>
            <person name="Cheng Q."/>
        </authorList>
    </citation>
    <scope>NUCLEOTIDE SEQUENCE [LARGE SCALE GENOMIC DNA]</scope>
    <source>
        <strain evidence="3 4">NL1</strain>
    </source>
</reference>
<dbReference type="Proteomes" id="UP000243723">
    <property type="component" value="Unassembled WGS sequence"/>
</dbReference>
<feature type="compositionally biased region" description="Polar residues" evidence="1">
    <location>
        <begin position="132"/>
        <end position="141"/>
    </location>
</feature>
<dbReference type="InterPro" id="IPR001357">
    <property type="entry name" value="BRCT_dom"/>
</dbReference>
<feature type="region of interest" description="Disordered" evidence="1">
    <location>
        <begin position="1119"/>
        <end position="1159"/>
    </location>
</feature>
<feature type="compositionally biased region" description="Polar residues" evidence="1">
    <location>
        <begin position="152"/>
        <end position="161"/>
    </location>
</feature>
<feature type="compositionally biased region" description="Polar residues" evidence="1">
    <location>
        <begin position="251"/>
        <end position="261"/>
    </location>
</feature>
<feature type="region of interest" description="Disordered" evidence="1">
    <location>
        <begin position="871"/>
        <end position="965"/>
    </location>
</feature>
<feature type="compositionally biased region" description="Acidic residues" evidence="1">
    <location>
        <begin position="450"/>
        <end position="469"/>
    </location>
</feature>
<feature type="compositionally biased region" description="Acidic residues" evidence="1">
    <location>
        <begin position="354"/>
        <end position="366"/>
    </location>
</feature>
<feature type="compositionally biased region" description="Basic residues" evidence="1">
    <location>
        <begin position="26"/>
        <end position="35"/>
    </location>
</feature>
<dbReference type="SUPFAM" id="SSF52113">
    <property type="entry name" value="BRCT domain"/>
    <property type="match status" value="1"/>
</dbReference>
<dbReference type="SMART" id="SM00292">
    <property type="entry name" value="BRCT"/>
    <property type="match status" value="1"/>
</dbReference>
<feature type="compositionally biased region" description="Polar residues" evidence="1">
    <location>
        <begin position="537"/>
        <end position="551"/>
    </location>
</feature>
<gene>
    <name evidence="3" type="ORF">B9Z65_8406</name>
</gene>
<feature type="compositionally biased region" description="Basic and acidic residues" evidence="1">
    <location>
        <begin position="434"/>
        <end position="443"/>
    </location>
</feature>
<dbReference type="EMBL" id="NHZQ01000447">
    <property type="protein sequence ID" value="PSK34080.1"/>
    <property type="molecule type" value="Genomic_DNA"/>
</dbReference>
<feature type="compositionally biased region" description="Low complexity" evidence="1">
    <location>
        <begin position="369"/>
        <end position="385"/>
    </location>
</feature>
<feature type="domain" description="BRCT" evidence="2">
    <location>
        <begin position="966"/>
        <end position="1058"/>
    </location>
</feature>
<proteinExistence type="predicted"/>
<feature type="region of interest" description="Disordered" evidence="1">
    <location>
        <begin position="799"/>
        <end position="819"/>
    </location>
</feature>
<sequence length="1187" mass="128837">MPTTRAMARKVSTASDDKENEAVLSLRKKPVRRATAKGNAAKGGRKAVQDEQPAMPLSPKKTTQISQARGRQARSQAASEKTSLITEPSESIKPRRPATKATRAAARTQPDTSSSGRGTRAASAAHFPAVSTEMQPKSNGSHAEPAEASEALQASNDSAAQRPSAHKHIPVHRQSLCNRTANVPFTPVQVGSPAQGTSRRSLQGTPMENKTLQMPRRVSFALDQQFQSQPLLDQSDDELCGPKTPLHRRIQNSISPQNHIEPSTDLDHSDQRSSATPALQTLKTPLKKMLVYQSKDGHPQTSKVPLKPADSSSPRRPVSVSRGSSMAYVFHPLPKASRVHSPLKGPYQWPVTPSDEEGDPIDDDDDHVSISSSRRSARSVSDSRSTTPGLRRSIHKPAVRERFTQLFNSESDDEDGSSEDEEDEPAVNYFPHLRRSDAHESKARAAFVPDEADASSEESEEDDNVDDISIDQSLNGIGEQTARDDDDHGDESQDLSDITPQLPSGIFESTPTKAAPAISNLGLDSSPASDDELLGTPTLSGLSHLSSNSVDETPRPRSLIHAASERSPQAQLHTPVSRPRLSTFRTPHMRSALEEFDQDTSLVTPGASVLQDTVIPERIACIDPSLLCQQTETFSPRKDSVQLESLDYGIPAKPLPTLDSRTVSGQMAPLVDAPAVPKLDREQTARLSLLLNTDGLIEPQDDENSWLDGVDTTVVIKDLRLPEKQASTGAERTGDAAESSSNENSIIDGSVIQHETTNNVGFPGNLFHPAPTDDESLPHYALPTVASDIRRKSMPLLASHTPKSNASRPHTAETTVKPNASPVHFAQLWLERQEQPSAPVSRRQSMLPITPSASKAQLLPSSLPRATSSLALRKRSSMQSVRNSYIAPETPSAITPRPRCYTPTQALTTLKQSSARPTPVAAPRSPPKKPSSPRKIASPRKAQSPHKPLRTPMKSTLAPSAAFTPHPSAPLRGVVAYVEVFTRASLPASASFIASLQRLGAKVVKTFSESVTHVVWKDGSPGTLAKVRAARKDGGKVWCVNSRWVVECDAQGRRVDEEGGDFEVDVGEFSGAAVGSGRRRKSLEPKKLVELGGWVLTPGREKGREDRGGRLSVANENWAESPMKGGPVGGEEDRMPFSDEEDESWYDDERTPVRERAVEVPGSVPAARVRRFDVGYEGRRRLTAWEE</sequence>
<dbReference type="OrthoDB" id="2384350at2759"/>
<feature type="compositionally biased region" description="Acidic residues" evidence="1">
    <location>
        <begin position="410"/>
        <end position="425"/>
    </location>
</feature>
<feature type="compositionally biased region" description="Polar residues" evidence="1">
    <location>
        <begin position="495"/>
        <end position="512"/>
    </location>
</feature>
<feature type="compositionally biased region" description="Polar residues" evidence="1">
    <location>
        <begin position="902"/>
        <end position="916"/>
    </location>
</feature>
<dbReference type="AlphaFoldDB" id="A0A2P7YDQ0"/>
<accession>A0A2P7YDQ0</accession>
<dbReference type="InterPro" id="IPR036420">
    <property type="entry name" value="BRCT_dom_sf"/>
</dbReference>
<feature type="compositionally biased region" description="Polar residues" evidence="1">
    <location>
        <begin position="801"/>
        <end position="818"/>
    </location>
</feature>
<dbReference type="PROSITE" id="PS50172">
    <property type="entry name" value="BRCT"/>
    <property type="match status" value="1"/>
</dbReference>
<feature type="compositionally biased region" description="Basic and acidic residues" evidence="1">
    <location>
        <begin position="1147"/>
        <end position="1158"/>
    </location>
</feature>
<feature type="region of interest" description="Disordered" evidence="1">
    <location>
        <begin position="337"/>
        <end position="555"/>
    </location>
</feature>
<feature type="compositionally biased region" description="Low complexity" evidence="1">
    <location>
        <begin position="99"/>
        <end position="125"/>
    </location>
</feature>
<evidence type="ECO:0000259" key="2">
    <source>
        <dbReference type="PROSITE" id="PS50172"/>
    </source>
</evidence>
<dbReference type="STRING" id="40998.A0A2P7YDQ0"/>
<comment type="caution">
    <text evidence="3">The sequence shown here is derived from an EMBL/GenBank/DDBJ whole genome shotgun (WGS) entry which is preliminary data.</text>
</comment>
<feature type="region of interest" description="Disordered" evidence="1">
    <location>
        <begin position="184"/>
        <end position="208"/>
    </location>
</feature>
<feature type="region of interest" description="Disordered" evidence="1">
    <location>
        <begin position="229"/>
        <end position="320"/>
    </location>
</feature>
<evidence type="ECO:0000256" key="1">
    <source>
        <dbReference type="SAM" id="MobiDB-lite"/>
    </source>
</evidence>
<keyword evidence="4" id="KW-1185">Reference proteome</keyword>
<dbReference type="Pfam" id="PF12738">
    <property type="entry name" value="PTCB-BRCT"/>
    <property type="match status" value="1"/>
</dbReference>
<name>A0A2P7YDQ0_9PEZI</name>
<feature type="compositionally biased region" description="Low complexity" evidence="1">
    <location>
        <begin position="311"/>
        <end position="320"/>
    </location>
</feature>
<evidence type="ECO:0000313" key="3">
    <source>
        <dbReference type="EMBL" id="PSK34080.1"/>
    </source>
</evidence>
<dbReference type="Gene3D" id="3.40.50.10190">
    <property type="entry name" value="BRCT domain"/>
    <property type="match status" value="1"/>
</dbReference>
<feature type="compositionally biased region" description="Polar residues" evidence="1">
    <location>
        <begin position="80"/>
        <end position="89"/>
    </location>
</feature>
<feature type="compositionally biased region" description="Polar residues" evidence="1">
    <location>
        <begin position="272"/>
        <end position="283"/>
    </location>
</feature>
<dbReference type="CDD" id="cd17716">
    <property type="entry name" value="BRCT_microcephalin_rpt1"/>
    <property type="match status" value="1"/>
</dbReference>
<feature type="compositionally biased region" description="Low complexity" evidence="1">
    <location>
        <begin position="66"/>
        <end position="79"/>
    </location>
</feature>
<feature type="region of interest" description="Disordered" evidence="1">
    <location>
        <begin position="725"/>
        <end position="744"/>
    </location>
</feature>